<dbReference type="EMBL" id="AJYW02000097">
    <property type="protein sequence ID" value="OEE77002.1"/>
    <property type="molecule type" value="Genomic_DNA"/>
</dbReference>
<evidence type="ECO:0000256" key="2">
    <source>
        <dbReference type="ARBA" id="ARBA00010212"/>
    </source>
</evidence>
<keyword evidence="6" id="KW-0864">Zinc transport</keyword>
<dbReference type="PANTHER" id="PTHR43840">
    <property type="entry name" value="MITOCHONDRIAL METAL TRANSPORTER 1-RELATED"/>
    <property type="match status" value="1"/>
</dbReference>
<dbReference type="SUPFAM" id="SSF161111">
    <property type="entry name" value="Cation efflux protein transmembrane domain-like"/>
    <property type="match status" value="1"/>
</dbReference>
<reference evidence="11 12" key="1">
    <citation type="journal article" date="2012" name="Science">
        <title>Ecological populations of bacteria act as socially cohesive units of antibiotic production and resistance.</title>
        <authorList>
            <person name="Cordero O.X."/>
            <person name="Wildschutte H."/>
            <person name="Kirkup B."/>
            <person name="Proehl S."/>
            <person name="Ngo L."/>
            <person name="Hussain F."/>
            <person name="Le Roux F."/>
            <person name="Mincer T."/>
            <person name="Polz M.F."/>
        </authorList>
    </citation>
    <scope>NUCLEOTIDE SEQUENCE [LARGE SCALE GENOMIC DNA]</scope>
    <source>
        <strain evidence="11 12">FF-238</strain>
    </source>
</reference>
<organism evidence="11 12">
    <name type="scientific">Vibrio genomosp. F6 str. FF-238</name>
    <dbReference type="NCBI Taxonomy" id="1191298"/>
    <lineage>
        <taxon>Bacteria</taxon>
        <taxon>Pseudomonadati</taxon>
        <taxon>Pseudomonadota</taxon>
        <taxon>Gammaproteobacteria</taxon>
        <taxon>Vibrionales</taxon>
        <taxon>Vibrionaceae</taxon>
        <taxon>Vibrio</taxon>
    </lineage>
</organism>
<protein>
    <submittedName>
        <fullName evidence="11">Cobalt-zinc-cadmium resistance protein</fullName>
    </submittedName>
</protein>
<dbReference type="Proteomes" id="UP000094165">
    <property type="component" value="Unassembled WGS sequence"/>
</dbReference>
<feature type="transmembrane region" description="Helical" evidence="9">
    <location>
        <begin position="156"/>
        <end position="174"/>
    </location>
</feature>
<keyword evidence="3" id="KW-0813">Transport</keyword>
<dbReference type="InterPro" id="IPR058533">
    <property type="entry name" value="Cation_efflux_TM"/>
</dbReference>
<feature type="transmembrane region" description="Helical" evidence="9">
    <location>
        <begin position="114"/>
        <end position="135"/>
    </location>
</feature>
<keyword evidence="6" id="KW-0406">Ion transport</keyword>
<dbReference type="PANTHER" id="PTHR43840:SF15">
    <property type="entry name" value="MITOCHONDRIAL METAL TRANSPORTER 1-RELATED"/>
    <property type="match status" value="1"/>
</dbReference>
<evidence type="ECO:0000259" key="10">
    <source>
        <dbReference type="Pfam" id="PF01545"/>
    </source>
</evidence>
<keyword evidence="4" id="KW-0408">Iron</keyword>
<evidence type="ECO:0000256" key="4">
    <source>
        <dbReference type="ARBA" id="ARBA00022496"/>
    </source>
</evidence>
<keyword evidence="5 9" id="KW-0812">Transmembrane</keyword>
<evidence type="ECO:0000256" key="8">
    <source>
        <dbReference type="ARBA" id="ARBA00023136"/>
    </source>
</evidence>
<comment type="caution">
    <text evidence="11">The sequence shown here is derived from an EMBL/GenBank/DDBJ whole genome shotgun (WGS) entry which is preliminary data.</text>
</comment>
<evidence type="ECO:0000256" key="7">
    <source>
        <dbReference type="ARBA" id="ARBA00022989"/>
    </source>
</evidence>
<evidence type="ECO:0000256" key="5">
    <source>
        <dbReference type="ARBA" id="ARBA00022692"/>
    </source>
</evidence>
<evidence type="ECO:0000256" key="3">
    <source>
        <dbReference type="ARBA" id="ARBA00022448"/>
    </source>
</evidence>
<evidence type="ECO:0000313" key="11">
    <source>
        <dbReference type="EMBL" id="OEE77002.1"/>
    </source>
</evidence>
<keyword evidence="6" id="KW-0862">Zinc</keyword>
<dbReference type="InterPro" id="IPR027469">
    <property type="entry name" value="Cation_efflux_TMD_sf"/>
</dbReference>
<proteinExistence type="inferred from homology"/>
<comment type="similarity">
    <text evidence="2">Belongs to the cation diffusion facilitator (CDF) transporter (TC 2.A.4) family. FieF subfamily.</text>
</comment>
<evidence type="ECO:0000256" key="1">
    <source>
        <dbReference type="ARBA" id="ARBA00004141"/>
    </source>
</evidence>
<dbReference type="GO" id="GO:0006882">
    <property type="term" value="P:intracellular zinc ion homeostasis"/>
    <property type="evidence" value="ECO:0007669"/>
    <property type="project" value="TreeGrafter"/>
</dbReference>
<dbReference type="InterPro" id="IPR050291">
    <property type="entry name" value="CDF_Transporter"/>
</dbReference>
<feature type="transmembrane region" description="Helical" evidence="9">
    <location>
        <begin position="12"/>
        <end position="38"/>
    </location>
</feature>
<keyword evidence="4" id="KW-0410">Iron transport</keyword>
<dbReference type="GO" id="GO:0015086">
    <property type="term" value="F:cadmium ion transmembrane transporter activity"/>
    <property type="evidence" value="ECO:0007669"/>
    <property type="project" value="TreeGrafter"/>
</dbReference>
<dbReference type="GO" id="GO:0005886">
    <property type="term" value="C:plasma membrane"/>
    <property type="evidence" value="ECO:0007669"/>
    <property type="project" value="TreeGrafter"/>
</dbReference>
<keyword evidence="12" id="KW-1185">Reference proteome</keyword>
<feature type="domain" description="Cation efflux protein transmembrane" evidence="10">
    <location>
        <begin position="13"/>
        <end position="214"/>
    </location>
</feature>
<evidence type="ECO:0000256" key="9">
    <source>
        <dbReference type="SAM" id="Phobius"/>
    </source>
</evidence>
<evidence type="ECO:0000256" key="6">
    <source>
        <dbReference type="ARBA" id="ARBA00022906"/>
    </source>
</evidence>
<keyword evidence="8 9" id="KW-0472">Membrane</keyword>
<name>A0A1E5D0X7_9VIBR</name>
<dbReference type="Gene3D" id="1.20.1510.10">
    <property type="entry name" value="Cation efflux protein transmembrane domain"/>
    <property type="match status" value="1"/>
</dbReference>
<evidence type="ECO:0000313" key="12">
    <source>
        <dbReference type="Proteomes" id="UP000094165"/>
    </source>
</evidence>
<dbReference type="GO" id="GO:0015341">
    <property type="term" value="F:zinc efflux antiporter activity"/>
    <property type="evidence" value="ECO:0007669"/>
    <property type="project" value="TreeGrafter"/>
</dbReference>
<dbReference type="NCBIfam" id="TIGR01297">
    <property type="entry name" value="CDF"/>
    <property type="match status" value="1"/>
</dbReference>
<dbReference type="InterPro" id="IPR002524">
    <property type="entry name" value="Cation_efflux"/>
</dbReference>
<accession>A0A1E5D0X7</accession>
<dbReference type="Pfam" id="PF01545">
    <property type="entry name" value="Cation_efflux"/>
    <property type="match status" value="1"/>
</dbReference>
<sequence>MCARTNQNENRVLIFSALLASGFAIGGLVLGLLVGSLVIVFDGVYSLVSLLLTLLSLAASKYIQKPSDASFPHGRAVIEPIVIAIKGAVILTVVGFSLYSAIIALFNGGREVDASIATLFGVINVVGCGYAWWYIARKSRTFSSGLIEAESKQWQMDTLLSVAVTAGFVAAWLVTLSPFSAYSVYADPMMMVLMSFYFIKVPFDMLKGAVRELLNMAPNREICDKVDEEINAVNSDSEANAKLELAGVTKVGQELRVTVDVHSCASNSIAATEIARTRKNLHRRLSTLPFELQLNLNIAS</sequence>
<dbReference type="RefSeq" id="WP_017054622.1">
    <property type="nucleotide sequence ID" value="NZ_AJYW02000097.1"/>
</dbReference>
<feature type="transmembrane region" description="Helical" evidence="9">
    <location>
        <begin position="83"/>
        <end position="108"/>
    </location>
</feature>
<feature type="transmembrane region" description="Helical" evidence="9">
    <location>
        <begin position="44"/>
        <end position="63"/>
    </location>
</feature>
<comment type="subcellular location">
    <subcellularLocation>
        <location evidence="1">Membrane</location>
        <topology evidence="1">Multi-pass membrane protein</topology>
    </subcellularLocation>
</comment>
<gene>
    <name evidence="11" type="ORF">A130_14980</name>
</gene>
<keyword evidence="7 9" id="KW-1133">Transmembrane helix</keyword>
<dbReference type="GO" id="GO:0015093">
    <property type="term" value="F:ferrous iron transmembrane transporter activity"/>
    <property type="evidence" value="ECO:0007669"/>
    <property type="project" value="TreeGrafter"/>
</dbReference>
<dbReference type="AlphaFoldDB" id="A0A1E5D0X7"/>